<dbReference type="RefSeq" id="WP_381726238.1">
    <property type="nucleotide sequence ID" value="NZ_JBHVBU010000021.1"/>
</dbReference>
<evidence type="ECO:0000313" key="3">
    <source>
        <dbReference type="Proteomes" id="UP001600650"/>
    </source>
</evidence>
<keyword evidence="1" id="KW-0175">Coiled coil</keyword>
<gene>
    <name evidence="2" type="ORF">ACFU0X_10350</name>
</gene>
<name>A0ABW6JDK9_STRCE</name>
<sequence>MTRPDSPSVVALAEKIFNHLRSKPHEPITRKELAKAMGTGPHNTIFGMALAEARNMASRAGDCITSCSWSAAVKAHAMRYLPAGEENGELLVPLVHRSAVTQRHMGSLQREARFGMSNGADETTRLYASYLDQTLDEAGKKLDAGRELALTAIAAVERTKEKEAEVARLERELEALRRQSGGAAAVPAADG</sequence>
<dbReference type="Proteomes" id="UP001600650">
    <property type="component" value="Unassembled WGS sequence"/>
</dbReference>
<keyword evidence="3" id="KW-1185">Reference proteome</keyword>
<protein>
    <submittedName>
        <fullName evidence="2">Uncharacterized protein</fullName>
    </submittedName>
</protein>
<accession>A0ABW6JDK9</accession>
<comment type="caution">
    <text evidence="2">The sequence shown here is derived from an EMBL/GenBank/DDBJ whole genome shotgun (WGS) entry which is preliminary data.</text>
</comment>
<evidence type="ECO:0000313" key="2">
    <source>
        <dbReference type="EMBL" id="MFE7963438.1"/>
    </source>
</evidence>
<feature type="coiled-coil region" evidence="1">
    <location>
        <begin position="152"/>
        <end position="186"/>
    </location>
</feature>
<organism evidence="2 3">
    <name type="scientific">Streptomyces cellulosae</name>
    <dbReference type="NCBI Taxonomy" id="1968"/>
    <lineage>
        <taxon>Bacteria</taxon>
        <taxon>Bacillati</taxon>
        <taxon>Actinomycetota</taxon>
        <taxon>Actinomycetes</taxon>
        <taxon>Kitasatosporales</taxon>
        <taxon>Streptomycetaceae</taxon>
        <taxon>Streptomyces</taxon>
    </lineage>
</organism>
<reference evidence="2 3" key="1">
    <citation type="submission" date="2024-09" db="EMBL/GenBank/DDBJ databases">
        <title>The Natural Products Discovery Center: Release of the First 8490 Sequenced Strains for Exploring Actinobacteria Biosynthetic Diversity.</title>
        <authorList>
            <person name="Kalkreuter E."/>
            <person name="Kautsar S.A."/>
            <person name="Yang D."/>
            <person name="Bader C.D."/>
            <person name="Teijaro C.N."/>
            <person name="Fluegel L."/>
            <person name="Davis C.M."/>
            <person name="Simpson J.R."/>
            <person name="Lauterbach L."/>
            <person name="Steele A.D."/>
            <person name="Gui C."/>
            <person name="Meng S."/>
            <person name="Li G."/>
            <person name="Viehrig K."/>
            <person name="Ye F."/>
            <person name="Su P."/>
            <person name="Kiefer A.F."/>
            <person name="Nichols A."/>
            <person name="Cepeda A.J."/>
            <person name="Yan W."/>
            <person name="Fan B."/>
            <person name="Jiang Y."/>
            <person name="Adhikari A."/>
            <person name="Zheng C.-J."/>
            <person name="Schuster L."/>
            <person name="Cowan T.M."/>
            <person name="Smanski M.J."/>
            <person name="Chevrette M.G."/>
            <person name="De Carvalho L.P.S."/>
            <person name="Shen B."/>
        </authorList>
    </citation>
    <scope>NUCLEOTIDE SEQUENCE [LARGE SCALE GENOMIC DNA]</scope>
    <source>
        <strain evidence="2 3">NPDC057399</strain>
    </source>
</reference>
<evidence type="ECO:0000256" key="1">
    <source>
        <dbReference type="SAM" id="Coils"/>
    </source>
</evidence>
<dbReference type="EMBL" id="JBHVBU010000021">
    <property type="protein sequence ID" value="MFE7963438.1"/>
    <property type="molecule type" value="Genomic_DNA"/>
</dbReference>
<proteinExistence type="predicted"/>